<proteinExistence type="predicted"/>
<gene>
    <name evidence="1" type="ORF">T05_794</name>
</gene>
<keyword evidence="2" id="KW-1185">Reference proteome</keyword>
<protein>
    <submittedName>
        <fullName evidence="1">Uncharacterized protein</fullName>
    </submittedName>
</protein>
<evidence type="ECO:0000313" key="1">
    <source>
        <dbReference type="EMBL" id="KRX39374.1"/>
    </source>
</evidence>
<dbReference type="OrthoDB" id="5919282at2759"/>
<dbReference type="EMBL" id="JYDJ01000235">
    <property type="protein sequence ID" value="KRX39374.1"/>
    <property type="molecule type" value="Genomic_DNA"/>
</dbReference>
<sequence>MCHLNVKNAVKYEETNYGKKILKSRSIAENMIPFKVLNEDSNGGVYVPAGRGDALSLVLTELVILKPSSFTLI</sequence>
<dbReference type="Proteomes" id="UP000055048">
    <property type="component" value="Unassembled WGS sequence"/>
</dbReference>
<comment type="caution">
    <text evidence="1">The sequence shown here is derived from an EMBL/GenBank/DDBJ whole genome shotgun (WGS) entry which is preliminary data.</text>
</comment>
<dbReference type="AlphaFoldDB" id="A0A0V0TKD6"/>
<reference evidence="1 2" key="1">
    <citation type="submission" date="2015-01" db="EMBL/GenBank/DDBJ databases">
        <title>Evolution of Trichinella species and genotypes.</title>
        <authorList>
            <person name="Korhonen P.K."/>
            <person name="Edoardo P."/>
            <person name="Giuseppe L.R."/>
            <person name="Gasser R.B."/>
        </authorList>
    </citation>
    <scope>NUCLEOTIDE SEQUENCE [LARGE SCALE GENOMIC DNA]</scope>
    <source>
        <strain evidence="1">ISS417</strain>
    </source>
</reference>
<accession>A0A0V0TKD6</accession>
<organism evidence="1 2">
    <name type="scientific">Trichinella murrelli</name>
    <dbReference type="NCBI Taxonomy" id="144512"/>
    <lineage>
        <taxon>Eukaryota</taxon>
        <taxon>Metazoa</taxon>
        <taxon>Ecdysozoa</taxon>
        <taxon>Nematoda</taxon>
        <taxon>Enoplea</taxon>
        <taxon>Dorylaimia</taxon>
        <taxon>Trichinellida</taxon>
        <taxon>Trichinellidae</taxon>
        <taxon>Trichinella</taxon>
    </lineage>
</organism>
<name>A0A0V0TKD6_9BILA</name>
<evidence type="ECO:0000313" key="2">
    <source>
        <dbReference type="Proteomes" id="UP000055048"/>
    </source>
</evidence>